<dbReference type="EMBL" id="VAUO01000001">
    <property type="protein sequence ID" value="TLP65545.1"/>
    <property type="molecule type" value="Genomic_DNA"/>
</dbReference>
<proteinExistence type="predicted"/>
<evidence type="ECO:0000313" key="2">
    <source>
        <dbReference type="EMBL" id="TLP65545.1"/>
    </source>
</evidence>
<name>A0A5R8ZJL2_9PSED</name>
<keyword evidence="3" id="KW-1185">Reference proteome</keyword>
<gene>
    <name evidence="2" type="ORF">FEM01_03655</name>
</gene>
<comment type="caution">
    <text evidence="2">The sequence shown here is derived from an EMBL/GenBank/DDBJ whole genome shotgun (WGS) entry which is preliminary data.</text>
</comment>
<feature type="chain" id="PRO_5024353885" description="ABC transporter substrate-binding protein" evidence="1">
    <location>
        <begin position="39"/>
        <end position="69"/>
    </location>
</feature>
<keyword evidence="1" id="KW-0732">Signal</keyword>
<feature type="signal peptide" evidence="1">
    <location>
        <begin position="1"/>
        <end position="38"/>
    </location>
</feature>
<reference evidence="2 3" key="1">
    <citation type="submission" date="2019-05" db="EMBL/GenBank/DDBJ databases">
        <title>Pseudomonas sp. SC006 isolated from lettuce that can produce HBGAs.</title>
        <authorList>
            <person name="Wang D."/>
            <person name="Liao N."/>
            <person name="Liu D."/>
            <person name="Zhang Z."/>
            <person name="Zou S."/>
        </authorList>
    </citation>
    <scope>NUCLEOTIDE SEQUENCE [LARGE SCALE GENOMIC DNA]</scope>
    <source>
        <strain evidence="2 3">SC006</strain>
    </source>
</reference>
<dbReference type="Proteomes" id="UP000309819">
    <property type="component" value="Unassembled WGS sequence"/>
</dbReference>
<dbReference type="PROSITE" id="PS51318">
    <property type="entry name" value="TAT"/>
    <property type="match status" value="1"/>
</dbReference>
<evidence type="ECO:0000313" key="3">
    <source>
        <dbReference type="Proteomes" id="UP000309819"/>
    </source>
</evidence>
<accession>A0A5R8ZJL2</accession>
<dbReference type="InterPro" id="IPR006311">
    <property type="entry name" value="TAT_signal"/>
</dbReference>
<evidence type="ECO:0008006" key="4">
    <source>
        <dbReference type="Google" id="ProtNLM"/>
    </source>
</evidence>
<sequence>MGKWQFCSGVSGRRLFMRNCVLLGAAAVAFGAIPQAVAVPAARKNADKGGFVVINGWVLPAHYFRDAQP</sequence>
<evidence type="ECO:0000256" key="1">
    <source>
        <dbReference type="SAM" id="SignalP"/>
    </source>
</evidence>
<organism evidence="2 3">
    <name type="scientific">Pseudomonas mosselii</name>
    <dbReference type="NCBI Taxonomy" id="78327"/>
    <lineage>
        <taxon>Bacteria</taxon>
        <taxon>Pseudomonadati</taxon>
        <taxon>Pseudomonadota</taxon>
        <taxon>Gammaproteobacteria</taxon>
        <taxon>Pseudomonadales</taxon>
        <taxon>Pseudomonadaceae</taxon>
        <taxon>Pseudomonas</taxon>
    </lineage>
</organism>
<dbReference type="AlphaFoldDB" id="A0A5R8ZJL2"/>
<protein>
    <recommendedName>
        <fullName evidence="4">ABC transporter substrate-binding protein</fullName>
    </recommendedName>
</protein>
<dbReference type="OrthoDB" id="6932991at2"/>